<evidence type="ECO:0000256" key="1">
    <source>
        <dbReference type="ARBA" id="ARBA00010062"/>
    </source>
</evidence>
<evidence type="ECO:0000313" key="7">
    <source>
        <dbReference type="Proteomes" id="UP000189935"/>
    </source>
</evidence>
<keyword evidence="3" id="KW-0813">Transport</keyword>
<evidence type="ECO:0000259" key="5">
    <source>
        <dbReference type="Pfam" id="PF13458"/>
    </source>
</evidence>
<dbReference type="Pfam" id="PF13458">
    <property type="entry name" value="Peripla_BP_6"/>
    <property type="match status" value="1"/>
</dbReference>
<dbReference type="EMBL" id="LT670844">
    <property type="protein sequence ID" value="SHK49957.1"/>
    <property type="molecule type" value="Genomic_DNA"/>
</dbReference>
<accession>A0A1M6SZ72</accession>
<keyword evidence="2 4" id="KW-0732">Signal</keyword>
<dbReference type="AlphaFoldDB" id="A0A1M6SZ72"/>
<dbReference type="InterPro" id="IPR051010">
    <property type="entry name" value="BCAA_transport"/>
</dbReference>
<dbReference type="SUPFAM" id="SSF53822">
    <property type="entry name" value="Periplasmic binding protein-like I"/>
    <property type="match status" value="1"/>
</dbReference>
<proteinExistence type="inferred from homology"/>
<dbReference type="RefSeq" id="WP_172842058.1">
    <property type="nucleotide sequence ID" value="NZ_LT670844.1"/>
</dbReference>
<reference evidence="6 7" key="1">
    <citation type="submission" date="2016-11" db="EMBL/GenBank/DDBJ databases">
        <authorList>
            <person name="Jaros S."/>
            <person name="Januszkiewicz K."/>
            <person name="Wedrychowicz H."/>
        </authorList>
    </citation>
    <scope>NUCLEOTIDE SEQUENCE [LARGE SCALE GENOMIC DNA]</scope>
    <source>
        <strain evidence="6 7">GAS499</strain>
    </source>
</reference>
<dbReference type="InterPro" id="IPR028082">
    <property type="entry name" value="Peripla_BP_I"/>
</dbReference>
<sequence length="394" mass="43256">MLRLLLGICALIASSAAGLSEQPLEIKIGYLRQAPSRIRISLIDIPAGNDGLAGAQLATEDDNATGRFLNQRYTLIDKLLGEGDDPVAAMNSLADQGVSFIVTNLDADRLLKVADAGLARSETLINVSALDERLREQDCRGNVIHVAPTRSMLADALAQYLIWKKWRKWVLLKGSHENDVLFADALRHAAIRFGAKIVEEREFKDSGGARRTDSGVAEIQRQMPVVTQGLPDHDVLVAADESEVFAGYLPYRTWDPRPVAGSAGLVPTTWNAAFDQWGAVQLQNRFTKAFSRPMTAQDIQAWTAVRMIGEAAVRANSGEPGKMLAYIKSPEFSVAAFKGQKLTLRDWNLQLRQPILLFDGRNTVSVSPQEGFLHQVSALDTLGLDRPETKCKLK</sequence>
<keyword evidence="3" id="KW-0029">Amino-acid transport</keyword>
<dbReference type="InterPro" id="IPR028081">
    <property type="entry name" value="Leu-bd"/>
</dbReference>
<protein>
    <submittedName>
        <fullName evidence="6">Amino acid/amide ABC transporter substrate-binding protein, HAAT family</fullName>
    </submittedName>
</protein>
<dbReference type="PANTHER" id="PTHR30483:SF6">
    <property type="entry name" value="PERIPLASMIC BINDING PROTEIN OF ABC TRANSPORTER FOR NATURAL AMINO ACIDS"/>
    <property type="match status" value="1"/>
</dbReference>
<feature type="chain" id="PRO_5012884109" evidence="4">
    <location>
        <begin position="20"/>
        <end position="394"/>
    </location>
</feature>
<dbReference type="InterPro" id="IPR022478">
    <property type="entry name" value="ABC_transptr_sub-bd_PQQ"/>
</dbReference>
<dbReference type="NCBIfam" id="TIGR03863">
    <property type="entry name" value="PQQ_ABC_bind"/>
    <property type="match status" value="1"/>
</dbReference>
<evidence type="ECO:0000256" key="3">
    <source>
        <dbReference type="ARBA" id="ARBA00022970"/>
    </source>
</evidence>
<dbReference type="CDD" id="cd06268">
    <property type="entry name" value="PBP1_ABC_transporter_LIVBP-like"/>
    <property type="match status" value="1"/>
</dbReference>
<gene>
    <name evidence="6" type="ORF">SAMN05444159_3412</name>
</gene>
<feature type="signal peptide" evidence="4">
    <location>
        <begin position="1"/>
        <end position="19"/>
    </location>
</feature>
<dbReference type="GO" id="GO:0006865">
    <property type="term" value="P:amino acid transport"/>
    <property type="evidence" value="ECO:0007669"/>
    <property type="project" value="UniProtKB-KW"/>
</dbReference>
<evidence type="ECO:0000313" key="6">
    <source>
        <dbReference type="EMBL" id="SHK49957.1"/>
    </source>
</evidence>
<organism evidence="6 7">
    <name type="scientific">Bradyrhizobium lablabi</name>
    <dbReference type="NCBI Taxonomy" id="722472"/>
    <lineage>
        <taxon>Bacteria</taxon>
        <taxon>Pseudomonadati</taxon>
        <taxon>Pseudomonadota</taxon>
        <taxon>Alphaproteobacteria</taxon>
        <taxon>Hyphomicrobiales</taxon>
        <taxon>Nitrobacteraceae</taxon>
        <taxon>Bradyrhizobium</taxon>
    </lineage>
</organism>
<dbReference type="Gene3D" id="3.40.50.2300">
    <property type="match status" value="2"/>
</dbReference>
<evidence type="ECO:0000256" key="4">
    <source>
        <dbReference type="SAM" id="SignalP"/>
    </source>
</evidence>
<comment type="similarity">
    <text evidence="1">Belongs to the leucine-binding protein family.</text>
</comment>
<name>A0A1M6SZ72_9BRAD</name>
<dbReference type="Proteomes" id="UP000189935">
    <property type="component" value="Chromosome I"/>
</dbReference>
<dbReference type="PANTHER" id="PTHR30483">
    <property type="entry name" value="LEUCINE-SPECIFIC-BINDING PROTEIN"/>
    <property type="match status" value="1"/>
</dbReference>
<evidence type="ECO:0000256" key="2">
    <source>
        <dbReference type="ARBA" id="ARBA00022729"/>
    </source>
</evidence>
<feature type="domain" description="Leucine-binding protein" evidence="5">
    <location>
        <begin position="47"/>
        <end position="203"/>
    </location>
</feature>